<sequence length="443" mass="51662">MKKKYKMSQLIDPNDIHSAAATWNGFIYQGKVALYHVLKLINEKDSVEGLHLQLDSLEDFAIVRYENEEPKPVTLHQVKAVKSISYLRYKEAFEKLEKRKDEFPCDEEAYFHLAIKNEKSKADIEGLHKKLKIYDYDGNPYCKIEDLQDEIKTQAKNCLTKFNLNHLSNDHYLETLSNELESLITENIVSIHAQNHLPNGDSINKSAYYSTISLNRFREIIIVDLTELQQDKNYFIKKLKIDLNRYYQEFCFEFEDEIEDNTQIKLHLYLAYFNGLTNPNFESFLQKIMPHRRVKFSTLQEYKDNSLFINEIKKGFLTILNGIRNSDNINSIGWTDNDNKKYFPSAIIDSDNPRSRQNISIDIMNTALETLIEVPFNADYIITEGCNVTSVIEESNKSTRINQSDIDILNNSTSAEYDKITKWKNITLIELDKAKQKLNGIIN</sequence>
<reference evidence="2 3" key="1">
    <citation type="submission" date="2020-08" db="EMBL/GenBank/DDBJ databases">
        <title>Arenibacter gaetbuli sp. nov., isolated from a sand dune.</title>
        <authorList>
            <person name="Park S."/>
            <person name="Yoon J.-H."/>
        </authorList>
    </citation>
    <scope>NUCLEOTIDE SEQUENCE [LARGE SCALE GENOMIC DNA]</scope>
    <source>
        <strain evidence="2 3">BSSL-BM3</strain>
    </source>
</reference>
<dbReference type="RefSeq" id="WP_187588503.1">
    <property type="nucleotide sequence ID" value="NZ_JACLHY010000042.1"/>
</dbReference>
<name>A0ABR7QUE5_9FLAO</name>
<dbReference type="Proteomes" id="UP000618952">
    <property type="component" value="Unassembled WGS sequence"/>
</dbReference>
<protein>
    <recommendedName>
        <fullName evidence="1">ABC-three component systems C-terminal domain-containing protein</fullName>
    </recommendedName>
</protein>
<dbReference type="InterPro" id="IPR046920">
    <property type="entry name" value="ABC-3C_CTD1"/>
</dbReference>
<proteinExistence type="predicted"/>
<dbReference type="Pfam" id="PF20276">
    <property type="entry name" value="CTD1"/>
    <property type="match status" value="1"/>
</dbReference>
<feature type="domain" description="ABC-three component systems C-terminal" evidence="1">
    <location>
        <begin position="132"/>
        <end position="386"/>
    </location>
</feature>
<organism evidence="2 3">
    <name type="scientific">Arenibacter arenosicollis</name>
    <dbReference type="NCBI Taxonomy" id="2762274"/>
    <lineage>
        <taxon>Bacteria</taxon>
        <taxon>Pseudomonadati</taxon>
        <taxon>Bacteroidota</taxon>
        <taxon>Flavobacteriia</taxon>
        <taxon>Flavobacteriales</taxon>
        <taxon>Flavobacteriaceae</taxon>
        <taxon>Arenibacter</taxon>
    </lineage>
</organism>
<evidence type="ECO:0000313" key="3">
    <source>
        <dbReference type="Proteomes" id="UP000618952"/>
    </source>
</evidence>
<evidence type="ECO:0000313" key="2">
    <source>
        <dbReference type="EMBL" id="MBC8770567.1"/>
    </source>
</evidence>
<accession>A0ABR7QUE5</accession>
<comment type="caution">
    <text evidence="2">The sequence shown here is derived from an EMBL/GenBank/DDBJ whole genome shotgun (WGS) entry which is preliminary data.</text>
</comment>
<keyword evidence="3" id="KW-1185">Reference proteome</keyword>
<gene>
    <name evidence="2" type="ORF">H4O18_21425</name>
</gene>
<evidence type="ECO:0000259" key="1">
    <source>
        <dbReference type="Pfam" id="PF20276"/>
    </source>
</evidence>
<dbReference type="EMBL" id="JACLHY010000042">
    <property type="protein sequence ID" value="MBC8770567.1"/>
    <property type="molecule type" value="Genomic_DNA"/>
</dbReference>